<dbReference type="AlphaFoldDB" id="A0A9P4Q0G6"/>
<feature type="compositionally biased region" description="Basic and acidic residues" evidence="1">
    <location>
        <begin position="87"/>
        <end position="103"/>
    </location>
</feature>
<name>A0A9P4Q0G6_9PEZI</name>
<comment type="caution">
    <text evidence="2">The sequence shown here is derived from an EMBL/GenBank/DDBJ whole genome shotgun (WGS) entry which is preliminary data.</text>
</comment>
<proteinExistence type="predicted"/>
<gene>
    <name evidence="2" type="ORF">K431DRAFT_308399</name>
</gene>
<evidence type="ECO:0000313" key="3">
    <source>
        <dbReference type="Proteomes" id="UP000799441"/>
    </source>
</evidence>
<reference evidence="2" key="1">
    <citation type="journal article" date="2020" name="Stud. Mycol.">
        <title>101 Dothideomycetes genomes: a test case for predicting lifestyles and emergence of pathogens.</title>
        <authorList>
            <person name="Haridas S."/>
            <person name="Albert R."/>
            <person name="Binder M."/>
            <person name="Bloem J."/>
            <person name="Labutti K."/>
            <person name="Salamov A."/>
            <person name="Andreopoulos B."/>
            <person name="Baker S."/>
            <person name="Barry K."/>
            <person name="Bills G."/>
            <person name="Bluhm B."/>
            <person name="Cannon C."/>
            <person name="Castanera R."/>
            <person name="Culley D."/>
            <person name="Daum C."/>
            <person name="Ezra D."/>
            <person name="Gonzalez J."/>
            <person name="Henrissat B."/>
            <person name="Kuo A."/>
            <person name="Liang C."/>
            <person name="Lipzen A."/>
            <person name="Lutzoni F."/>
            <person name="Magnuson J."/>
            <person name="Mondo S."/>
            <person name="Nolan M."/>
            <person name="Ohm R."/>
            <person name="Pangilinan J."/>
            <person name="Park H.-J."/>
            <person name="Ramirez L."/>
            <person name="Alfaro M."/>
            <person name="Sun H."/>
            <person name="Tritt A."/>
            <person name="Yoshinaga Y."/>
            <person name="Zwiers L.-H."/>
            <person name="Turgeon B."/>
            <person name="Goodwin S."/>
            <person name="Spatafora J."/>
            <person name="Crous P."/>
            <person name="Grigoriev I."/>
        </authorList>
    </citation>
    <scope>NUCLEOTIDE SEQUENCE</scope>
    <source>
        <strain evidence="2">CBS 116435</strain>
    </source>
</reference>
<protein>
    <submittedName>
        <fullName evidence="2">Uncharacterized protein</fullName>
    </submittedName>
</protein>
<feature type="region of interest" description="Disordered" evidence="1">
    <location>
        <begin position="87"/>
        <end position="119"/>
    </location>
</feature>
<accession>A0A9P4Q0G6</accession>
<keyword evidence="3" id="KW-1185">Reference proteome</keyword>
<evidence type="ECO:0000256" key="1">
    <source>
        <dbReference type="SAM" id="MobiDB-lite"/>
    </source>
</evidence>
<sequence>MCSRYVFMITKYGVDYNKLEGERCDYYKHSNRPNCYVLHISFASYARHVKRLYYKYKRAYTRAGNTTACRGIDSSLRYIANYIAPKNRVDRDNPPKSSDREDYNSSNDGGTTLRPRYDN</sequence>
<evidence type="ECO:0000313" key="2">
    <source>
        <dbReference type="EMBL" id="KAF2715822.1"/>
    </source>
</evidence>
<dbReference type="Proteomes" id="UP000799441">
    <property type="component" value="Unassembled WGS sequence"/>
</dbReference>
<organism evidence="2 3">
    <name type="scientific">Polychaeton citri CBS 116435</name>
    <dbReference type="NCBI Taxonomy" id="1314669"/>
    <lineage>
        <taxon>Eukaryota</taxon>
        <taxon>Fungi</taxon>
        <taxon>Dikarya</taxon>
        <taxon>Ascomycota</taxon>
        <taxon>Pezizomycotina</taxon>
        <taxon>Dothideomycetes</taxon>
        <taxon>Dothideomycetidae</taxon>
        <taxon>Capnodiales</taxon>
        <taxon>Capnodiaceae</taxon>
        <taxon>Polychaeton</taxon>
    </lineage>
</organism>
<dbReference type="EMBL" id="MU004093">
    <property type="protein sequence ID" value="KAF2715822.1"/>
    <property type="molecule type" value="Genomic_DNA"/>
</dbReference>